<comment type="caution">
    <text evidence="1">The sequence shown here is derived from an EMBL/GenBank/DDBJ whole genome shotgun (WGS) entry which is preliminary data.</text>
</comment>
<proteinExistence type="predicted"/>
<evidence type="ECO:0008006" key="3">
    <source>
        <dbReference type="Google" id="ProtNLM"/>
    </source>
</evidence>
<keyword evidence="2" id="KW-1185">Reference proteome</keyword>
<dbReference type="OrthoDB" id="2989948at2"/>
<gene>
    <name evidence="1" type="ORF">H1164_03950</name>
</gene>
<evidence type="ECO:0000313" key="1">
    <source>
        <dbReference type="EMBL" id="MBA4542055.1"/>
    </source>
</evidence>
<sequence length="274" mass="31360">MKKCLFTVMKNSEEGKKLNEIYEQYANGDDYALAEAVHLLRKKIEISARCLEISSGIPTEEFNSAITCAIWNAFANFKKDGDGCFTSYLNKAASCRIINVLKRAEGTYAKHVTLSSLESLYGDEDYAVHDVIEYRDGIATASSSLSYVTDDHFESIADASSNVEATVIDRMMVEEQRELIDYLNDQAPEHVRVYIEEMYECGGVRFNPMKKQDPNKSKQEELEEKSLRQIANKYGVHPYKVSRAYKSLRGFYDPKKFGDINDYLFRVGEIFPRY</sequence>
<accession>A0A7W2AHD3</accession>
<dbReference type="EMBL" id="JACEIP010000004">
    <property type="protein sequence ID" value="MBA4542055.1"/>
    <property type="molecule type" value="Genomic_DNA"/>
</dbReference>
<evidence type="ECO:0000313" key="2">
    <source>
        <dbReference type="Proteomes" id="UP000530514"/>
    </source>
</evidence>
<protein>
    <recommendedName>
        <fullName evidence="3">RNA polymerase sigma factor</fullName>
    </recommendedName>
</protein>
<dbReference type="RefSeq" id="WP_033099448.1">
    <property type="nucleotide sequence ID" value="NZ_JACEIP010000004.1"/>
</dbReference>
<name>A0A7W2AHD3_9BACL</name>
<organism evidence="1 2">
    <name type="scientific">Thermoactinomyces daqus</name>
    <dbReference type="NCBI Taxonomy" id="1329516"/>
    <lineage>
        <taxon>Bacteria</taxon>
        <taxon>Bacillati</taxon>
        <taxon>Bacillota</taxon>
        <taxon>Bacilli</taxon>
        <taxon>Bacillales</taxon>
        <taxon>Thermoactinomycetaceae</taxon>
        <taxon>Thermoactinomyces</taxon>
    </lineage>
</organism>
<reference evidence="1 2" key="1">
    <citation type="submission" date="2020-07" db="EMBL/GenBank/DDBJ databases">
        <authorList>
            <person name="Feng H."/>
        </authorList>
    </citation>
    <scope>NUCLEOTIDE SEQUENCE [LARGE SCALE GENOMIC DNA]</scope>
    <source>
        <strain evidence="2">s-11</strain>
    </source>
</reference>
<dbReference type="AlphaFoldDB" id="A0A7W2AHD3"/>
<dbReference type="Proteomes" id="UP000530514">
    <property type="component" value="Unassembled WGS sequence"/>
</dbReference>